<reference evidence="3" key="2">
    <citation type="submission" date="2020-08" db="EMBL/GenBank/DDBJ databases">
        <authorList>
            <person name="Lai Q."/>
        </authorList>
    </citation>
    <scope>NUCLEOTIDE SEQUENCE</scope>
    <source>
        <strain evidence="3">S27-2</strain>
    </source>
</reference>
<name>A0A8J6IWP7_9ALTE</name>
<reference evidence="3" key="1">
    <citation type="journal article" date="2018" name="Int. J. Syst. Evol. Microbiol.">
        <title>Neptunicella marina gen. nov., sp. nov., isolated from surface seawater.</title>
        <authorList>
            <person name="Liu X."/>
            <person name="Lai Q."/>
            <person name="Du Y."/>
            <person name="Zhang X."/>
            <person name="Liu Z."/>
            <person name="Sun F."/>
            <person name="Shao Z."/>
        </authorList>
    </citation>
    <scope>NUCLEOTIDE SEQUENCE</scope>
    <source>
        <strain evidence="3">S27-2</strain>
    </source>
</reference>
<feature type="domain" description="SPOR" evidence="2">
    <location>
        <begin position="117"/>
        <end position="196"/>
    </location>
</feature>
<dbReference type="Pfam" id="PF05036">
    <property type="entry name" value="SPOR"/>
    <property type="match status" value="1"/>
</dbReference>
<dbReference type="RefSeq" id="WP_186507279.1">
    <property type="nucleotide sequence ID" value="NZ_JACNEP010000010.1"/>
</dbReference>
<dbReference type="InterPro" id="IPR036680">
    <property type="entry name" value="SPOR-like_sf"/>
</dbReference>
<dbReference type="SUPFAM" id="SSF110997">
    <property type="entry name" value="Sporulation related repeat"/>
    <property type="match status" value="1"/>
</dbReference>
<dbReference type="GO" id="GO:0030428">
    <property type="term" value="C:cell septum"/>
    <property type="evidence" value="ECO:0007669"/>
    <property type="project" value="TreeGrafter"/>
</dbReference>
<proteinExistence type="predicted"/>
<dbReference type="GO" id="GO:0042834">
    <property type="term" value="F:peptidoglycan binding"/>
    <property type="evidence" value="ECO:0007669"/>
    <property type="project" value="InterPro"/>
</dbReference>
<dbReference type="PANTHER" id="PTHR38687">
    <property type="entry name" value="CELL DIVISION PROTEIN DEDD-RELATED"/>
    <property type="match status" value="1"/>
</dbReference>
<feature type="compositionally biased region" description="Acidic residues" evidence="1">
    <location>
        <begin position="76"/>
        <end position="93"/>
    </location>
</feature>
<evidence type="ECO:0000313" key="3">
    <source>
        <dbReference type="EMBL" id="MBC3766753.1"/>
    </source>
</evidence>
<organism evidence="3 4">
    <name type="scientific">Neptunicella marina</name>
    <dbReference type="NCBI Taxonomy" id="2125989"/>
    <lineage>
        <taxon>Bacteria</taxon>
        <taxon>Pseudomonadati</taxon>
        <taxon>Pseudomonadota</taxon>
        <taxon>Gammaproteobacteria</taxon>
        <taxon>Alteromonadales</taxon>
        <taxon>Alteromonadaceae</taxon>
        <taxon>Neptunicella</taxon>
    </lineage>
</organism>
<comment type="caution">
    <text evidence="3">The sequence shown here is derived from an EMBL/GenBank/DDBJ whole genome shotgun (WGS) entry which is preliminary data.</text>
</comment>
<evidence type="ECO:0000256" key="1">
    <source>
        <dbReference type="SAM" id="MobiDB-lite"/>
    </source>
</evidence>
<dbReference type="InterPro" id="IPR052521">
    <property type="entry name" value="Cell_div_SPOR-domain"/>
</dbReference>
<dbReference type="GO" id="GO:0032153">
    <property type="term" value="C:cell division site"/>
    <property type="evidence" value="ECO:0007669"/>
    <property type="project" value="TreeGrafter"/>
</dbReference>
<dbReference type="InterPro" id="IPR007730">
    <property type="entry name" value="SPOR-like_dom"/>
</dbReference>
<dbReference type="Gene3D" id="3.30.70.1070">
    <property type="entry name" value="Sporulation related repeat"/>
    <property type="match status" value="1"/>
</dbReference>
<dbReference type="PROSITE" id="PS51724">
    <property type="entry name" value="SPOR"/>
    <property type="match status" value="1"/>
</dbReference>
<evidence type="ECO:0000259" key="2">
    <source>
        <dbReference type="PROSITE" id="PS51724"/>
    </source>
</evidence>
<protein>
    <submittedName>
        <fullName evidence="3">SPOR domain-containing protein</fullName>
    </submittedName>
</protein>
<keyword evidence="4" id="KW-1185">Reference proteome</keyword>
<dbReference type="Proteomes" id="UP000601768">
    <property type="component" value="Unassembled WGS sequence"/>
</dbReference>
<dbReference type="EMBL" id="JACNEP010000010">
    <property type="protein sequence ID" value="MBC3766753.1"/>
    <property type="molecule type" value="Genomic_DNA"/>
</dbReference>
<dbReference type="GO" id="GO:0032506">
    <property type="term" value="P:cytokinetic process"/>
    <property type="evidence" value="ECO:0007669"/>
    <property type="project" value="TreeGrafter"/>
</dbReference>
<accession>A0A8J6IWP7</accession>
<dbReference type="AlphaFoldDB" id="A0A8J6IWP7"/>
<sequence>MASAFQNRLVGTIVVVSLAVIFLPDILDGEKVSHKDNFVPIPQRPVSKPVNNTVAFPHQQVAQNVTRQVEVVNDPVLDDPQDGDTQDTVEETVSESPTEQANDHAELQALEKQIATEPENAGWVVQLGVFRHSRNVKELLVKLQTAGYRAFSLKIQTSAGELTKVFVGPDVDKSKLENSIPHLKEVTGLKGRVTEFEVK</sequence>
<feature type="region of interest" description="Disordered" evidence="1">
    <location>
        <begin position="75"/>
        <end position="102"/>
    </location>
</feature>
<dbReference type="PANTHER" id="PTHR38687:SF1">
    <property type="entry name" value="CELL DIVISION PROTEIN DEDD"/>
    <property type="match status" value="1"/>
</dbReference>
<evidence type="ECO:0000313" key="4">
    <source>
        <dbReference type="Proteomes" id="UP000601768"/>
    </source>
</evidence>
<gene>
    <name evidence="3" type="ORF">H8B19_12760</name>
</gene>